<dbReference type="AlphaFoldDB" id="A0AAE0G5N7"/>
<name>A0AAE0G5N7_9CHLO</name>
<protein>
    <submittedName>
        <fullName evidence="2">Uncharacterized protein</fullName>
    </submittedName>
</protein>
<reference evidence="2 3" key="1">
    <citation type="journal article" date="2015" name="Genome Biol. Evol.">
        <title>Comparative Genomics of a Bacterivorous Green Alga Reveals Evolutionary Causalities and Consequences of Phago-Mixotrophic Mode of Nutrition.</title>
        <authorList>
            <person name="Burns J.A."/>
            <person name="Paasch A."/>
            <person name="Narechania A."/>
            <person name="Kim E."/>
        </authorList>
    </citation>
    <scope>NUCLEOTIDE SEQUENCE [LARGE SCALE GENOMIC DNA]</scope>
    <source>
        <strain evidence="2 3">PLY_AMNH</strain>
    </source>
</reference>
<evidence type="ECO:0000313" key="3">
    <source>
        <dbReference type="Proteomes" id="UP001190700"/>
    </source>
</evidence>
<feature type="region of interest" description="Disordered" evidence="1">
    <location>
        <begin position="344"/>
        <end position="363"/>
    </location>
</feature>
<comment type="caution">
    <text evidence="2">The sequence shown here is derived from an EMBL/GenBank/DDBJ whole genome shotgun (WGS) entry which is preliminary data.</text>
</comment>
<organism evidence="2 3">
    <name type="scientific">Cymbomonas tetramitiformis</name>
    <dbReference type="NCBI Taxonomy" id="36881"/>
    <lineage>
        <taxon>Eukaryota</taxon>
        <taxon>Viridiplantae</taxon>
        <taxon>Chlorophyta</taxon>
        <taxon>Pyramimonadophyceae</taxon>
        <taxon>Pyramimonadales</taxon>
        <taxon>Pyramimonadaceae</taxon>
        <taxon>Cymbomonas</taxon>
    </lineage>
</organism>
<sequence length="391" mass="41186">MLSFVPELTNRFGVLVVNQPWQIKLNGTVYQVPVEAGGIDPVTATAPFLCTGGMIPRKEVPWVQRHIQEEEAENILPVAAIPAAAAASSKSKREEPATPIPEDDSELAKVEPSASVPCSSAPELASMDPEAVMQRPQPAQFLDPTLLAHMMVLEAQSMPTSSAIETPHVPPNQEAVHGLRHLLLSASGVIPERPASALGSQMAAQLLNRGSSSDGASMLGIISTDTASQLSVPQVHAIVSSMSQEQAVARHHAMPYNNQVDIGNSIGTTSAGIPDAMASSTAHMPTAAMPGMLAHAGGIAPHAVRAAADDPSIVANVARSFPELFPMFRAMFPDHGVLSNALPPTSQPASGHEAGLYTHPGTGLANQPEIHAFTPDFPSLYSYMDVERKEE</sequence>
<feature type="region of interest" description="Disordered" evidence="1">
    <location>
        <begin position="86"/>
        <end position="122"/>
    </location>
</feature>
<evidence type="ECO:0000313" key="2">
    <source>
        <dbReference type="EMBL" id="KAK3271763.1"/>
    </source>
</evidence>
<dbReference type="Proteomes" id="UP001190700">
    <property type="component" value="Unassembled WGS sequence"/>
</dbReference>
<evidence type="ECO:0000256" key="1">
    <source>
        <dbReference type="SAM" id="MobiDB-lite"/>
    </source>
</evidence>
<proteinExistence type="predicted"/>
<dbReference type="EMBL" id="LGRX02009387">
    <property type="protein sequence ID" value="KAK3271763.1"/>
    <property type="molecule type" value="Genomic_DNA"/>
</dbReference>
<gene>
    <name evidence="2" type="ORF">CYMTET_19908</name>
</gene>
<accession>A0AAE0G5N7</accession>
<keyword evidence="3" id="KW-1185">Reference proteome</keyword>